<organism evidence="2 3">
    <name type="scientific">Variibacter gotjawalensis</name>
    <dbReference type="NCBI Taxonomy" id="1333996"/>
    <lineage>
        <taxon>Bacteria</taxon>
        <taxon>Pseudomonadati</taxon>
        <taxon>Pseudomonadota</taxon>
        <taxon>Alphaproteobacteria</taxon>
        <taxon>Hyphomicrobiales</taxon>
        <taxon>Nitrobacteraceae</taxon>
        <taxon>Variibacter</taxon>
    </lineage>
</organism>
<evidence type="ECO:0000259" key="1">
    <source>
        <dbReference type="Pfam" id="PF21926"/>
    </source>
</evidence>
<dbReference type="KEGG" id="vgo:GJW-30_1_01502"/>
<dbReference type="InterPro" id="IPR016181">
    <property type="entry name" value="Acyl_CoA_acyltransferase"/>
</dbReference>
<accession>A0A0S3PT16</accession>
<reference evidence="2 3" key="1">
    <citation type="submission" date="2015-08" db="EMBL/GenBank/DDBJ databases">
        <title>Investigation of the bacterial diversity of lava forest soil.</title>
        <authorList>
            <person name="Lee J.S."/>
        </authorList>
    </citation>
    <scope>NUCLEOTIDE SEQUENCE [LARGE SCALE GENOMIC DNA]</scope>
    <source>
        <strain evidence="2 3">GJW-30</strain>
    </source>
</reference>
<dbReference type="SUPFAM" id="SSF55729">
    <property type="entry name" value="Acyl-CoA N-acyltransferases (Nat)"/>
    <property type="match status" value="1"/>
</dbReference>
<feature type="domain" description="N-acyl amino acid synthase FeeM catalytic core" evidence="1">
    <location>
        <begin position="38"/>
        <end position="195"/>
    </location>
</feature>
<dbReference type="EMBL" id="AP014946">
    <property type="protein sequence ID" value="BAT58974.1"/>
    <property type="molecule type" value="Genomic_DNA"/>
</dbReference>
<dbReference type="RefSeq" id="WP_096353717.1">
    <property type="nucleotide sequence ID" value="NZ_AP014946.1"/>
</dbReference>
<gene>
    <name evidence="2" type="ORF">GJW-30_1_01502</name>
</gene>
<dbReference type="InterPro" id="IPR054597">
    <property type="entry name" value="FeeM_cat"/>
</dbReference>
<sequence length="233" mass="26491">MLAANKSEDQLSFTDRVAAFLENVDYRLMSSPEDRETIYRLRYDAYLREGTIEPSPSRRITDKYDDLENSWIFGIYYEEELLSSIRLSVSLPGHSIIPALGVFGDHLEGPIANGTVYVDPTRFVADAEAARRYPVLPYVTLRAAFLAGGYFNADYVLATVRREHQAFYKRVLQCTPLCPPRNYPSLTKPISLMSVHYPTSSLKVAQRYPFFHSTVAERRALFSRPPRSVHAAA</sequence>
<name>A0A0S3PT16_9BRAD</name>
<proteinExistence type="predicted"/>
<protein>
    <recommendedName>
        <fullName evidence="1">N-acyl amino acid synthase FeeM catalytic core domain-containing protein</fullName>
    </recommendedName>
</protein>
<dbReference type="OrthoDB" id="9812697at2"/>
<evidence type="ECO:0000313" key="2">
    <source>
        <dbReference type="EMBL" id="BAT58974.1"/>
    </source>
</evidence>
<evidence type="ECO:0000313" key="3">
    <source>
        <dbReference type="Proteomes" id="UP000236884"/>
    </source>
</evidence>
<keyword evidence="3" id="KW-1185">Reference proteome</keyword>
<dbReference type="Gene3D" id="3.40.630.30">
    <property type="match status" value="1"/>
</dbReference>
<dbReference type="AlphaFoldDB" id="A0A0S3PT16"/>
<dbReference type="Pfam" id="PF21926">
    <property type="entry name" value="FeeM"/>
    <property type="match status" value="1"/>
</dbReference>
<dbReference type="Proteomes" id="UP000236884">
    <property type="component" value="Chromosome"/>
</dbReference>